<reference evidence="2" key="1">
    <citation type="journal article" date="2019" name="Int. J. Syst. Evol. Microbiol.">
        <title>The Global Catalogue of Microorganisms (GCM) 10K type strain sequencing project: providing services to taxonomists for standard genome sequencing and annotation.</title>
        <authorList>
            <consortium name="The Broad Institute Genomics Platform"/>
            <consortium name="The Broad Institute Genome Sequencing Center for Infectious Disease"/>
            <person name="Wu L."/>
            <person name="Ma J."/>
        </authorList>
    </citation>
    <scope>NUCLEOTIDE SEQUENCE [LARGE SCALE GENOMIC DNA]</scope>
    <source>
        <strain evidence="2">CCUG 53903</strain>
    </source>
</reference>
<accession>A0ABW2SC08</accession>
<organism evidence="1 2">
    <name type="scientific">Hydrogenophaga defluvii</name>
    <dbReference type="NCBI Taxonomy" id="249410"/>
    <lineage>
        <taxon>Bacteria</taxon>
        <taxon>Pseudomonadati</taxon>
        <taxon>Pseudomonadota</taxon>
        <taxon>Betaproteobacteria</taxon>
        <taxon>Burkholderiales</taxon>
        <taxon>Comamonadaceae</taxon>
        <taxon>Hydrogenophaga</taxon>
    </lineage>
</organism>
<dbReference type="Proteomes" id="UP001596457">
    <property type="component" value="Unassembled WGS sequence"/>
</dbReference>
<evidence type="ECO:0000313" key="1">
    <source>
        <dbReference type="EMBL" id="MFC7461044.1"/>
    </source>
</evidence>
<dbReference type="RefSeq" id="WP_382200860.1">
    <property type="nucleotide sequence ID" value="NZ_JBHTBZ010000027.1"/>
</dbReference>
<name>A0ABW2SC08_9BURK</name>
<gene>
    <name evidence="1" type="ORF">ACFQU0_11490</name>
</gene>
<dbReference type="EMBL" id="JBHTBZ010000027">
    <property type="protein sequence ID" value="MFC7461044.1"/>
    <property type="molecule type" value="Genomic_DNA"/>
</dbReference>
<comment type="caution">
    <text evidence="1">The sequence shown here is derived from an EMBL/GenBank/DDBJ whole genome shotgun (WGS) entry which is preliminary data.</text>
</comment>
<evidence type="ECO:0000313" key="2">
    <source>
        <dbReference type="Proteomes" id="UP001596457"/>
    </source>
</evidence>
<keyword evidence="2" id="KW-1185">Reference proteome</keyword>
<protein>
    <submittedName>
        <fullName evidence="1">Uncharacterized protein</fullName>
    </submittedName>
</protein>
<sequence length="148" mass="16440">MTEPRSKAFEAAEISDTIALLEQCAAYLKRMPPVAVTLGLIRDIENHLAQPETITAQRLASVNAKELELRHEVRTARKFSPSGAPLLDVEVHGNHVRVSAHEAYLREGIDPEKRSAQAQSMLDMLASGVEFELKVDEKASAQRRWGEP</sequence>
<proteinExistence type="predicted"/>